<feature type="transmembrane region" description="Helical" evidence="4">
    <location>
        <begin position="383"/>
        <end position="412"/>
    </location>
</feature>
<feature type="transmembrane region" description="Helical" evidence="4">
    <location>
        <begin position="456"/>
        <end position="477"/>
    </location>
</feature>
<evidence type="ECO:0000313" key="7">
    <source>
        <dbReference type="Proteomes" id="UP000624325"/>
    </source>
</evidence>
<gene>
    <name evidence="6" type="ORF">Air01nite_68480</name>
</gene>
<comment type="caution">
    <text evidence="6">The sequence shown here is derived from an EMBL/GenBank/DDBJ whole genome shotgun (WGS) entry which is preliminary data.</text>
</comment>
<accession>A0ABQ4CDB0</accession>
<feature type="transmembrane region" description="Helical" evidence="4">
    <location>
        <begin position="219"/>
        <end position="238"/>
    </location>
</feature>
<feature type="transmembrane region" description="Helical" evidence="4">
    <location>
        <begin position="484"/>
        <end position="502"/>
    </location>
</feature>
<proteinExistence type="inferred from homology"/>
<dbReference type="Pfam" id="PF19365">
    <property type="entry name" value="DUF5941"/>
    <property type="match status" value="1"/>
</dbReference>
<feature type="region of interest" description="Disordered" evidence="3">
    <location>
        <begin position="74"/>
        <end position="112"/>
    </location>
</feature>
<dbReference type="InterPro" id="IPR000462">
    <property type="entry name" value="CDP-OH_P_trans"/>
</dbReference>
<reference evidence="6 7" key="1">
    <citation type="submission" date="2021-01" db="EMBL/GenBank/DDBJ databases">
        <title>Whole genome shotgun sequence of Asanoa iriomotensis NBRC 100142.</title>
        <authorList>
            <person name="Komaki H."/>
            <person name="Tamura T."/>
        </authorList>
    </citation>
    <scope>NUCLEOTIDE SEQUENCE [LARGE SCALE GENOMIC DNA]</scope>
    <source>
        <strain evidence="6 7">NBRC 100142</strain>
    </source>
</reference>
<evidence type="ECO:0000256" key="1">
    <source>
        <dbReference type="ARBA" id="ARBA00022679"/>
    </source>
</evidence>
<dbReference type="Pfam" id="PF01066">
    <property type="entry name" value="CDP-OH_P_transf"/>
    <property type="match status" value="1"/>
</dbReference>
<protein>
    <recommendedName>
        <fullName evidence="5">DUF5941 domain-containing protein</fullName>
    </recommendedName>
</protein>
<keyword evidence="4" id="KW-0812">Transmembrane</keyword>
<evidence type="ECO:0000313" key="6">
    <source>
        <dbReference type="EMBL" id="GIF60753.1"/>
    </source>
</evidence>
<dbReference type="EMBL" id="BONC01000076">
    <property type="protein sequence ID" value="GIF60753.1"/>
    <property type="molecule type" value="Genomic_DNA"/>
</dbReference>
<keyword evidence="4" id="KW-0472">Membrane</keyword>
<dbReference type="InterPro" id="IPR048254">
    <property type="entry name" value="CDP_ALCOHOL_P_TRANSF_CS"/>
</dbReference>
<feature type="domain" description="DUF5941" evidence="5">
    <location>
        <begin position="435"/>
        <end position="611"/>
    </location>
</feature>
<dbReference type="Proteomes" id="UP000624325">
    <property type="component" value="Unassembled WGS sequence"/>
</dbReference>
<dbReference type="InterPro" id="IPR043130">
    <property type="entry name" value="CDP-OH_PTrfase_TM_dom"/>
</dbReference>
<comment type="similarity">
    <text evidence="2">Belongs to the CDP-alcohol phosphatidyltransferase class-I family.</text>
</comment>
<keyword evidence="4" id="KW-1133">Transmembrane helix</keyword>
<sequence length="620" mass="64094">MTVAVLLPGPDPALRDRLAAQLRAAGAREVYDELPAGLAEPVLICAGDLVAHDAVIRHVATVPGRGTVALVLPDGPGEPVREERGQLVPGDPAVPPMAPGPSDGADQNPRPPTGVAGGLVRVGVADLPLLGDPSKPVVADLLANGATVTAHRVRLLVARRVAFPAEIPAAQAAVAQVDSDRAELRLAVKEQDDFFTTYFVSTWSPHVTRAAARLRLTPTGVTAISVVVVAAAAGLFAFGGGRPAWLLAGILLYLGFVLDCVDGQLARYTRTFSVFGGWLDTVADRAKEYLVYAGLGAGAAAAGVDGAWTLAIAAIGLQTVRHMTDTWYGTLHDVAARAPSAAPVAAGGVAGRLGAVSARVRADTGSVGYWLKRTAAFPIGERWAVMALLGALFGPRVALVGVLAGIVLAFAYTLGLRTLRARGMRVSAFAGVAAGEQRDDGPLARQLSRFGAGGPLAGAVAAVVVAVLFLVGAYAGLAGGELRTVTLSAAVALLVAALPAAAPHDRPLHYLVPAALRAAEYLFVIAVGVGYDVPPWATFLLLFALALWHYDLTARLEKREAGGWLHRWGLGWDARVLVLALGAAFGAAAATTVTIASYLLSAFVLGSVIWWRERAESAAL</sequence>
<organism evidence="6 7">
    <name type="scientific">Asanoa iriomotensis</name>
    <dbReference type="NCBI Taxonomy" id="234613"/>
    <lineage>
        <taxon>Bacteria</taxon>
        <taxon>Bacillati</taxon>
        <taxon>Actinomycetota</taxon>
        <taxon>Actinomycetes</taxon>
        <taxon>Micromonosporales</taxon>
        <taxon>Micromonosporaceae</taxon>
        <taxon>Asanoa</taxon>
    </lineage>
</organism>
<evidence type="ECO:0000256" key="3">
    <source>
        <dbReference type="SAM" id="MobiDB-lite"/>
    </source>
</evidence>
<feature type="transmembrane region" description="Helical" evidence="4">
    <location>
        <begin position="522"/>
        <end position="548"/>
    </location>
</feature>
<evidence type="ECO:0000256" key="2">
    <source>
        <dbReference type="RuleBase" id="RU003750"/>
    </source>
</evidence>
<keyword evidence="7" id="KW-1185">Reference proteome</keyword>
<dbReference type="RefSeq" id="WP_203707570.1">
    <property type="nucleotide sequence ID" value="NZ_BAAALU010000002.1"/>
</dbReference>
<dbReference type="PROSITE" id="PS00379">
    <property type="entry name" value="CDP_ALCOHOL_P_TRANSF"/>
    <property type="match status" value="1"/>
</dbReference>
<keyword evidence="1 2" id="KW-0808">Transferase</keyword>
<feature type="transmembrane region" description="Helical" evidence="4">
    <location>
        <begin position="569"/>
        <end position="589"/>
    </location>
</feature>
<feature type="transmembrane region" description="Helical" evidence="4">
    <location>
        <begin position="244"/>
        <end position="261"/>
    </location>
</feature>
<name>A0ABQ4CDB0_9ACTN</name>
<evidence type="ECO:0000259" key="5">
    <source>
        <dbReference type="Pfam" id="PF19365"/>
    </source>
</evidence>
<dbReference type="Gene3D" id="1.20.120.1760">
    <property type="match status" value="1"/>
</dbReference>
<evidence type="ECO:0000256" key="4">
    <source>
        <dbReference type="SAM" id="Phobius"/>
    </source>
</evidence>
<dbReference type="InterPro" id="IPR045985">
    <property type="entry name" value="DUF5941"/>
</dbReference>